<protein>
    <submittedName>
        <fullName evidence="1">Uncharacterized protein</fullName>
    </submittedName>
</protein>
<dbReference type="EMBL" id="OANU01000152">
    <property type="protein sequence ID" value="SNX50827.1"/>
    <property type="molecule type" value="Genomic_DNA"/>
</dbReference>
<gene>
    <name evidence="1" type="ORF">VTH8203_04501</name>
</gene>
<evidence type="ECO:0000313" key="1">
    <source>
        <dbReference type="EMBL" id="SNX50827.1"/>
    </source>
</evidence>
<keyword evidence="2" id="KW-1185">Reference proteome</keyword>
<name>A0A240EQ56_9VIBR</name>
<dbReference type="Proteomes" id="UP000219336">
    <property type="component" value="Unassembled WGS sequence"/>
</dbReference>
<sequence>MNTIICRSIQSFIDLCDNNLVTGVSVHCTFPITNSGGSKWMFDYLNEKGGLTLTFTDPSNFSFKS</sequence>
<accession>A0A240EQ56</accession>
<evidence type="ECO:0000313" key="2">
    <source>
        <dbReference type="Proteomes" id="UP000219336"/>
    </source>
</evidence>
<proteinExistence type="predicted"/>
<dbReference type="AlphaFoldDB" id="A0A240EQ56"/>
<reference evidence="2" key="1">
    <citation type="submission" date="2016-06" db="EMBL/GenBank/DDBJ databases">
        <authorList>
            <person name="Rodrigo-Torres L."/>
            <person name="Arahal R.D."/>
            <person name="Lucena T."/>
        </authorList>
    </citation>
    <scope>NUCLEOTIDE SEQUENCE [LARGE SCALE GENOMIC DNA]</scope>
    <source>
        <strain evidence="2">CECT8203</strain>
    </source>
</reference>
<organism evidence="1 2">
    <name type="scientific">Vibrio thalassae</name>
    <dbReference type="NCBI Taxonomy" id="1243014"/>
    <lineage>
        <taxon>Bacteria</taxon>
        <taxon>Pseudomonadati</taxon>
        <taxon>Pseudomonadota</taxon>
        <taxon>Gammaproteobacteria</taxon>
        <taxon>Vibrionales</taxon>
        <taxon>Vibrionaceae</taxon>
        <taxon>Vibrio</taxon>
    </lineage>
</organism>